<evidence type="ECO:0000259" key="7">
    <source>
        <dbReference type="PROSITE" id="PS51379"/>
    </source>
</evidence>
<dbReference type="PROSITE" id="PS00198">
    <property type="entry name" value="4FE4S_FER_1"/>
    <property type="match status" value="1"/>
</dbReference>
<comment type="subunit">
    <text evidence="6">Interacts with the cytoplasmic NapA precursor.</text>
</comment>
<evidence type="ECO:0000313" key="9">
    <source>
        <dbReference type="Proteomes" id="UP001139559"/>
    </source>
</evidence>
<sequence>MVNLSRRRLFSRTKVNDNALRLPWLKSSSNFVNDCTRCGKCIENCENKIIIKGEGGFPTLDFSIDECTFCYQCAEVCPEPLFESQNSEPWRAEIVINDKCLAFKNIECRSCSEVCESRVIQFKPELGKVAQPKLNLDECNGCGACVSVCPTSSINVRNVDNNER</sequence>
<dbReference type="GO" id="GO:0046872">
    <property type="term" value="F:metal ion binding"/>
    <property type="evidence" value="ECO:0007669"/>
    <property type="project" value="UniProtKB-KW"/>
</dbReference>
<feature type="binding site" evidence="6">
    <location>
        <position position="35"/>
    </location>
    <ligand>
        <name>[4Fe-4S] cluster</name>
        <dbReference type="ChEBI" id="CHEBI:49883"/>
        <label>1</label>
    </ligand>
</feature>
<dbReference type="SUPFAM" id="SSF54862">
    <property type="entry name" value="4Fe-4S ferredoxins"/>
    <property type="match status" value="1"/>
</dbReference>
<keyword evidence="4 6" id="KW-0408">Iron</keyword>
<dbReference type="PANTHER" id="PTHR24960:SF79">
    <property type="entry name" value="PHOTOSYSTEM I IRON-SULFUR CENTER"/>
    <property type="match status" value="1"/>
</dbReference>
<keyword evidence="3 6" id="KW-0677">Repeat</keyword>
<feature type="binding site" evidence="6">
    <location>
        <position position="41"/>
    </location>
    <ligand>
        <name>[4Fe-4S] cluster</name>
        <dbReference type="ChEBI" id="CHEBI:49883"/>
        <label>1</label>
    </ligand>
</feature>
<dbReference type="HAMAP" id="MF_02201">
    <property type="entry name" value="NapF"/>
    <property type="match status" value="1"/>
</dbReference>
<feature type="domain" description="4Fe-4S ferredoxin-type" evidence="7">
    <location>
        <begin position="25"/>
        <end position="55"/>
    </location>
</feature>
<feature type="binding site" evidence="6">
    <location>
        <position position="38"/>
    </location>
    <ligand>
        <name>[4Fe-4S] cluster</name>
        <dbReference type="ChEBI" id="CHEBI:49883"/>
        <label>1</label>
    </ligand>
</feature>
<comment type="subcellular location">
    <subcellularLocation>
        <location evidence="6">Cytoplasm</location>
    </subcellularLocation>
</comment>
<feature type="binding site" evidence="6">
    <location>
        <position position="77"/>
    </location>
    <ligand>
        <name>[4Fe-4S] cluster</name>
        <dbReference type="ChEBI" id="CHEBI:49883"/>
        <label>2</label>
    </ligand>
</feature>
<evidence type="ECO:0000256" key="6">
    <source>
        <dbReference type="HAMAP-Rule" id="MF_02201"/>
    </source>
</evidence>
<keyword evidence="5 6" id="KW-0411">Iron-sulfur</keyword>
<accession>A0A9X1XMX7</accession>
<feature type="binding site" evidence="6">
    <location>
        <position position="67"/>
    </location>
    <ligand>
        <name>[4Fe-4S] cluster</name>
        <dbReference type="ChEBI" id="CHEBI:49883"/>
        <label>2</label>
    </ligand>
</feature>
<dbReference type="GO" id="GO:0051539">
    <property type="term" value="F:4 iron, 4 sulfur cluster binding"/>
    <property type="evidence" value="ECO:0007669"/>
    <property type="project" value="UniProtKB-UniRule"/>
</dbReference>
<dbReference type="Proteomes" id="UP001139559">
    <property type="component" value="Unassembled WGS sequence"/>
</dbReference>
<dbReference type="InterPro" id="IPR017896">
    <property type="entry name" value="4Fe4S_Fe-S-bd"/>
</dbReference>
<gene>
    <name evidence="6 8" type="primary">napF</name>
    <name evidence="8" type="ORF">KP803_11555</name>
</gene>
<organism evidence="8 9">
    <name type="scientific">Vibrio amylolyticus</name>
    <dbReference type="NCBI Taxonomy" id="2847292"/>
    <lineage>
        <taxon>Bacteria</taxon>
        <taxon>Pseudomonadati</taxon>
        <taxon>Pseudomonadota</taxon>
        <taxon>Gammaproteobacteria</taxon>
        <taxon>Vibrionales</taxon>
        <taxon>Vibrionaceae</taxon>
        <taxon>Vibrio</taxon>
    </lineage>
</organism>
<dbReference type="PANTHER" id="PTHR24960">
    <property type="entry name" value="PHOTOSYSTEM I IRON-SULFUR CENTER-RELATED"/>
    <property type="match status" value="1"/>
</dbReference>
<feature type="binding site" evidence="6">
    <location>
        <position position="73"/>
    </location>
    <ligand>
        <name>[4Fe-4S] cluster</name>
        <dbReference type="ChEBI" id="CHEBI:49883"/>
        <label>2</label>
    </ligand>
</feature>
<dbReference type="CDD" id="cd10564">
    <property type="entry name" value="NapF_like"/>
    <property type="match status" value="1"/>
</dbReference>
<evidence type="ECO:0000256" key="4">
    <source>
        <dbReference type="ARBA" id="ARBA00023004"/>
    </source>
</evidence>
<feature type="binding site" evidence="6">
    <location>
        <position position="142"/>
    </location>
    <ligand>
        <name>[4Fe-4S] cluster</name>
        <dbReference type="ChEBI" id="CHEBI:49883"/>
        <label>3</label>
    </ligand>
</feature>
<name>A0A9X1XMX7_9VIBR</name>
<feature type="binding site" evidence="6">
    <location>
        <position position="70"/>
    </location>
    <ligand>
        <name>[4Fe-4S] cluster</name>
        <dbReference type="ChEBI" id="CHEBI:49883"/>
        <label>2</label>
    </ligand>
</feature>
<feature type="binding site" evidence="6">
    <location>
        <position position="45"/>
    </location>
    <ligand>
        <name>[4Fe-4S] cluster</name>
        <dbReference type="ChEBI" id="CHEBI:49883"/>
        <label>1</label>
    </ligand>
</feature>
<dbReference type="Gene3D" id="3.30.70.20">
    <property type="match status" value="2"/>
</dbReference>
<dbReference type="AlphaFoldDB" id="A0A9X1XMX7"/>
<protein>
    <recommendedName>
        <fullName evidence="6">Ferredoxin-type protein NapF</fullName>
    </recommendedName>
</protein>
<dbReference type="NCBIfam" id="TIGR00402">
    <property type="entry name" value="napF"/>
    <property type="match status" value="1"/>
</dbReference>
<dbReference type="GO" id="GO:0005737">
    <property type="term" value="C:cytoplasm"/>
    <property type="evidence" value="ECO:0007669"/>
    <property type="project" value="UniProtKB-SubCell"/>
</dbReference>
<feature type="domain" description="4Fe-4S ferredoxin-type" evidence="7">
    <location>
        <begin position="56"/>
        <end position="87"/>
    </location>
</feature>
<keyword evidence="1 6" id="KW-0004">4Fe-4S</keyword>
<comment type="caution">
    <text evidence="8">The sequence shown here is derived from an EMBL/GenBank/DDBJ whole genome shotgun (WGS) entry which is preliminary data.</text>
</comment>
<dbReference type="EMBL" id="JAJHVV010000006">
    <property type="protein sequence ID" value="MCK6263905.1"/>
    <property type="molecule type" value="Genomic_DNA"/>
</dbReference>
<keyword evidence="9" id="KW-1185">Reference proteome</keyword>
<evidence type="ECO:0000256" key="3">
    <source>
        <dbReference type="ARBA" id="ARBA00022737"/>
    </source>
</evidence>
<keyword evidence="6" id="KW-0963">Cytoplasm</keyword>
<dbReference type="InterPro" id="IPR017900">
    <property type="entry name" value="4Fe4S_Fe_S_CS"/>
</dbReference>
<dbReference type="InterPro" id="IPR004496">
    <property type="entry name" value="NapF"/>
</dbReference>
<evidence type="ECO:0000256" key="2">
    <source>
        <dbReference type="ARBA" id="ARBA00022723"/>
    </source>
</evidence>
<feature type="binding site" evidence="6">
    <location>
        <position position="139"/>
    </location>
    <ligand>
        <name>[4Fe-4S] cluster</name>
        <dbReference type="ChEBI" id="CHEBI:49883"/>
        <label>3</label>
    </ligand>
</feature>
<evidence type="ECO:0000256" key="1">
    <source>
        <dbReference type="ARBA" id="ARBA00022485"/>
    </source>
</evidence>
<comment type="similarity">
    <text evidence="6">Belongs to the NapF family.</text>
</comment>
<keyword evidence="2 6" id="KW-0479">Metal-binding</keyword>
<evidence type="ECO:0000256" key="5">
    <source>
        <dbReference type="ARBA" id="ARBA00023014"/>
    </source>
</evidence>
<dbReference type="InterPro" id="IPR050157">
    <property type="entry name" value="PSI_iron-sulfur_center"/>
</dbReference>
<dbReference type="Pfam" id="PF12838">
    <property type="entry name" value="Fer4_7"/>
    <property type="match status" value="2"/>
</dbReference>
<reference evidence="8" key="1">
    <citation type="submission" date="2021-11" db="EMBL/GenBank/DDBJ databases">
        <title>Vibrio ZSDE26 sp. nov. and Vibrio ZSDZ34 sp. nov., isolated from coastal seawater in Qingdao.</title>
        <authorList>
            <person name="Zhang P."/>
        </authorList>
    </citation>
    <scope>NUCLEOTIDE SEQUENCE</scope>
    <source>
        <strain evidence="8">ZSDE26</strain>
    </source>
</reference>
<comment type="function">
    <text evidence="6">Could be involved in the maturation of NapA, the catalytic subunit of the periplasmic nitrate reductase, before its export into the periplasm.</text>
</comment>
<comment type="cofactor">
    <cofactor evidence="6">
        <name>[4Fe-4S] cluster</name>
        <dbReference type="ChEBI" id="CHEBI:49883"/>
    </cofactor>
</comment>
<feature type="binding site" evidence="6">
    <location>
        <position position="149"/>
    </location>
    <ligand>
        <name>[4Fe-4S] cluster</name>
        <dbReference type="ChEBI" id="CHEBI:49883"/>
        <label>3</label>
    </ligand>
</feature>
<feature type="binding site" evidence="6">
    <location>
        <position position="145"/>
    </location>
    <ligand>
        <name>[4Fe-4S] cluster</name>
        <dbReference type="ChEBI" id="CHEBI:49883"/>
        <label>3</label>
    </ligand>
</feature>
<feature type="domain" description="4Fe-4S ferredoxin-type" evidence="7">
    <location>
        <begin position="130"/>
        <end position="159"/>
    </location>
</feature>
<proteinExistence type="inferred from homology"/>
<dbReference type="RefSeq" id="WP_248009061.1">
    <property type="nucleotide sequence ID" value="NZ_JAJHVV010000006.1"/>
</dbReference>
<evidence type="ECO:0000313" key="8">
    <source>
        <dbReference type="EMBL" id="MCK6263905.1"/>
    </source>
</evidence>
<dbReference type="PROSITE" id="PS51379">
    <property type="entry name" value="4FE4S_FER_2"/>
    <property type="match status" value="3"/>
</dbReference>